<organism evidence="4">
    <name type="scientific">uncultured Gemmatimonadetes bacterium Rifle_16ft_4_minimus_7</name>
    <dbReference type="NCBI Taxonomy" id="1665098"/>
    <lineage>
        <taxon>Bacteria</taxon>
        <taxon>Pseudomonadati</taxon>
        <taxon>Gemmatimonadota</taxon>
        <taxon>environmental samples</taxon>
    </lineage>
</organism>
<proteinExistence type="predicted"/>
<feature type="domain" description="D-isomer specific 2-hydroxyacid dehydrogenase NAD-binding" evidence="3">
    <location>
        <begin position="129"/>
        <end position="305"/>
    </location>
</feature>
<dbReference type="AlphaFoldDB" id="A0A0H4T9U5"/>
<keyword evidence="2" id="KW-0520">NAD</keyword>
<keyword evidence="1" id="KW-0560">Oxidoreductase</keyword>
<dbReference type="SUPFAM" id="SSF51735">
    <property type="entry name" value="NAD(P)-binding Rossmann-fold domains"/>
    <property type="match status" value="1"/>
</dbReference>
<dbReference type="GO" id="GO:0051287">
    <property type="term" value="F:NAD binding"/>
    <property type="evidence" value="ECO:0007669"/>
    <property type="project" value="InterPro"/>
</dbReference>
<dbReference type="EMBL" id="KT007046">
    <property type="protein sequence ID" value="AKQ04693.1"/>
    <property type="molecule type" value="Genomic_DNA"/>
</dbReference>
<evidence type="ECO:0000259" key="3">
    <source>
        <dbReference type="Pfam" id="PF02826"/>
    </source>
</evidence>
<dbReference type="GO" id="GO:0016491">
    <property type="term" value="F:oxidoreductase activity"/>
    <property type="evidence" value="ECO:0007669"/>
    <property type="project" value="UniProtKB-KW"/>
</dbReference>
<accession>A0A0H4T9U5</accession>
<dbReference type="SUPFAM" id="SSF52283">
    <property type="entry name" value="Formate/glycerate dehydrogenase catalytic domain-like"/>
    <property type="match status" value="1"/>
</dbReference>
<evidence type="ECO:0000256" key="2">
    <source>
        <dbReference type="ARBA" id="ARBA00023027"/>
    </source>
</evidence>
<dbReference type="InterPro" id="IPR036291">
    <property type="entry name" value="NAD(P)-bd_dom_sf"/>
</dbReference>
<evidence type="ECO:0000313" key="4">
    <source>
        <dbReference type="EMBL" id="AKQ04693.1"/>
    </source>
</evidence>
<dbReference type="PANTHER" id="PTHR43333:SF1">
    <property type="entry name" value="D-ISOMER SPECIFIC 2-HYDROXYACID DEHYDROGENASE NAD-BINDING DOMAIN-CONTAINING PROTEIN"/>
    <property type="match status" value="1"/>
</dbReference>
<sequence>MRRVVIDLVSPRPLWSITPEAAAAIRRAFGRGFDVIEVNSATSSDGDGGAGSAEAATAARGAEVYLGYGVPRAVAQAALGTLRWAHSAAAGVRATITPEFLATGAMLTNAKGLHAEPMADWAVTAIGFCLRGFHHAVAAQREARWTKDEFTDGRVPVREFGGARVGLVGLGGIGAAVARRCVALGMEVRAVRRRPRRPRPRGVTWVGGPTQLSELAKRSDVLVIAAPDTGATRGVVNDPVLRALPRGAYVVSMARGSLLDEQALLVHLESGQVAGCVLDVYAKEPLPQDHPFWRHPRVLVSPHVSAVSDRFWERETALLVNNIRRYRRGAKLQNLVDLEAGY</sequence>
<evidence type="ECO:0000256" key="1">
    <source>
        <dbReference type="ARBA" id="ARBA00023002"/>
    </source>
</evidence>
<dbReference type="Gene3D" id="3.40.50.720">
    <property type="entry name" value="NAD(P)-binding Rossmann-like Domain"/>
    <property type="match status" value="2"/>
</dbReference>
<protein>
    <submittedName>
        <fullName evidence="4">Putative oxidoreductase</fullName>
    </submittedName>
</protein>
<dbReference type="PANTHER" id="PTHR43333">
    <property type="entry name" value="2-HACID_DH_C DOMAIN-CONTAINING PROTEIN"/>
    <property type="match status" value="1"/>
</dbReference>
<dbReference type="Pfam" id="PF02826">
    <property type="entry name" value="2-Hacid_dh_C"/>
    <property type="match status" value="1"/>
</dbReference>
<reference evidence="4" key="1">
    <citation type="journal article" date="2015" name="ISME J.">
        <title>Aquifer environment selects for microbial species cohorts in sediment and groundwater.</title>
        <authorList>
            <person name="Hug L.A."/>
            <person name="Thomas B.C."/>
            <person name="Brown C.T."/>
            <person name="Frischkorn K.R."/>
            <person name="Williams K.H."/>
            <person name="Tringe S.G."/>
            <person name="Banfield J.F."/>
        </authorList>
    </citation>
    <scope>NUCLEOTIDE SEQUENCE</scope>
</reference>
<dbReference type="InterPro" id="IPR006140">
    <property type="entry name" value="D-isomer_DH_NAD-bd"/>
</dbReference>
<name>A0A0H4T9U5_9BACT</name>